<evidence type="ECO:0000256" key="8">
    <source>
        <dbReference type="ARBA" id="ARBA00023014"/>
    </source>
</evidence>
<keyword evidence="8" id="KW-0411">Iron-sulfur</keyword>
<dbReference type="InterPro" id="IPR015422">
    <property type="entry name" value="PyrdxlP-dep_Trfase_small"/>
</dbReference>
<dbReference type="AlphaFoldDB" id="A0A1I4GAM3"/>
<dbReference type="InterPro" id="IPR020578">
    <property type="entry name" value="Aminotrans_V_PyrdxlP_BS"/>
</dbReference>
<evidence type="ECO:0000256" key="3">
    <source>
        <dbReference type="ARBA" id="ARBA00012239"/>
    </source>
</evidence>
<keyword evidence="4" id="KW-0808">Transferase</keyword>
<keyword evidence="7" id="KW-0408">Iron</keyword>
<evidence type="ECO:0000256" key="1">
    <source>
        <dbReference type="ARBA" id="ARBA00001933"/>
    </source>
</evidence>
<dbReference type="InterPro" id="IPR015424">
    <property type="entry name" value="PyrdxlP-dep_Trfase"/>
</dbReference>
<proteinExistence type="inferred from homology"/>
<dbReference type="Gene3D" id="1.10.260.50">
    <property type="match status" value="1"/>
</dbReference>
<evidence type="ECO:0000256" key="4">
    <source>
        <dbReference type="ARBA" id="ARBA00022679"/>
    </source>
</evidence>
<accession>A0A1I4GAM3</accession>
<evidence type="ECO:0000313" key="12">
    <source>
        <dbReference type="EMBL" id="SFL27064.1"/>
    </source>
</evidence>
<feature type="domain" description="Aminotransferase class V" evidence="11">
    <location>
        <begin position="4"/>
        <end position="372"/>
    </location>
</feature>
<evidence type="ECO:0000256" key="2">
    <source>
        <dbReference type="ARBA" id="ARBA00006490"/>
    </source>
</evidence>
<keyword evidence="6" id="KW-0663">Pyridoxal phosphate</keyword>
<protein>
    <recommendedName>
        <fullName evidence="3">cysteine desulfurase</fullName>
        <ecNumber evidence="3">2.8.1.7</ecNumber>
    </recommendedName>
</protein>
<dbReference type="GO" id="GO:0046872">
    <property type="term" value="F:metal ion binding"/>
    <property type="evidence" value="ECO:0007669"/>
    <property type="project" value="UniProtKB-KW"/>
</dbReference>
<dbReference type="PIRSF" id="PIRSF005572">
    <property type="entry name" value="NifS"/>
    <property type="match status" value="1"/>
</dbReference>
<comment type="similarity">
    <text evidence="2">Belongs to the class-V pyridoxal-phosphate-dependent aminotransferase family. NifS/IscS subfamily.</text>
</comment>
<dbReference type="RefSeq" id="WP_089859695.1">
    <property type="nucleotide sequence ID" value="NZ_FOTI01000005.1"/>
</dbReference>
<organism evidence="12 13">
    <name type="scientific">Halanaerobium salsuginis</name>
    <dbReference type="NCBI Taxonomy" id="29563"/>
    <lineage>
        <taxon>Bacteria</taxon>
        <taxon>Bacillati</taxon>
        <taxon>Bacillota</taxon>
        <taxon>Clostridia</taxon>
        <taxon>Halanaerobiales</taxon>
        <taxon>Halanaerobiaceae</taxon>
        <taxon>Halanaerobium</taxon>
    </lineage>
</organism>
<dbReference type="STRING" id="29563.SAMN02983006_00686"/>
<dbReference type="SUPFAM" id="SSF53383">
    <property type="entry name" value="PLP-dependent transferases"/>
    <property type="match status" value="1"/>
</dbReference>
<dbReference type="Proteomes" id="UP000199006">
    <property type="component" value="Unassembled WGS sequence"/>
</dbReference>
<dbReference type="FunFam" id="3.40.640.10:FF:000084">
    <property type="entry name" value="IscS-like cysteine desulfurase"/>
    <property type="match status" value="1"/>
</dbReference>
<dbReference type="Gene3D" id="3.90.1150.10">
    <property type="entry name" value="Aspartate Aminotransferase, domain 1"/>
    <property type="match status" value="1"/>
</dbReference>
<keyword evidence="13" id="KW-1185">Reference proteome</keyword>
<gene>
    <name evidence="12" type="ORF">SAMN02983006_00686</name>
</gene>
<dbReference type="InterPro" id="IPR015421">
    <property type="entry name" value="PyrdxlP-dep_Trfase_major"/>
</dbReference>
<evidence type="ECO:0000313" key="13">
    <source>
        <dbReference type="Proteomes" id="UP000199006"/>
    </source>
</evidence>
<dbReference type="GO" id="GO:0051536">
    <property type="term" value="F:iron-sulfur cluster binding"/>
    <property type="evidence" value="ECO:0007669"/>
    <property type="project" value="UniProtKB-KW"/>
</dbReference>
<keyword evidence="5" id="KW-0479">Metal-binding</keyword>
<comment type="catalytic activity">
    <reaction evidence="9">
        <text>(sulfur carrier)-H + L-cysteine = (sulfur carrier)-SH + L-alanine</text>
        <dbReference type="Rhea" id="RHEA:43892"/>
        <dbReference type="Rhea" id="RHEA-COMP:14737"/>
        <dbReference type="Rhea" id="RHEA-COMP:14739"/>
        <dbReference type="ChEBI" id="CHEBI:29917"/>
        <dbReference type="ChEBI" id="CHEBI:35235"/>
        <dbReference type="ChEBI" id="CHEBI:57972"/>
        <dbReference type="ChEBI" id="CHEBI:64428"/>
        <dbReference type="EC" id="2.8.1.7"/>
    </reaction>
</comment>
<evidence type="ECO:0000256" key="5">
    <source>
        <dbReference type="ARBA" id="ARBA00022723"/>
    </source>
</evidence>
<dbReference type="InterPro" id="IPR000192">
    <property type="entry name" value="Aminotrans_V_dom"/>
</dbReference>
<dbReference type="GO" id="GO:0031071">
    <property type="term" value="F:cysteine desulfurase activity"/>
    <property type="evidence" value="ECO:0007669"/>
    <property type="project" value="UniProtKB-EC"/>
</dbReference>
<dbReference type="Pfam" id="PF00266">
    <property type="entry name" value="Aminotran_5"/>
    <property type="match status" value="1"/>
</dbReference>
<dbReference type="EMBL" id="FOTI01000005">
    <property type="protein sequence ID" value="SFL27064.1"/>
    <property type="molecule type" value="Genomic_DNA"/>
</dbReference>
<evidence type="ECO:0000259" key="11">
    <source>
        <dbReference type="Pfam" id="PF00266"/>
    </source>
</evidence>
<dbReference type="InterPro" id="IPR016454">
    <property type="entry name" value="Cysteine_dSase"/>
</dbReference>
<dbReference type="OrthoDB" id="9808002at2"/>
<sequence length="389" mass="41776">MNEIYFDSAATTPVRKEVVAAMQPFYNELFANPASSHLAGQSAAGKLEDAREKIADFLGAAKAEEIVFTAGGTEADNLALKGVALAYQNQGKHIITSAIEHHAVLNSCKFLEKYLGFEVTYLPVDKNGFVSPADLKSAIRADTILISIMLANNEIGTIQPIQRLADLASQANVLFHTDAVQAAGQLNFSVKELGVDLLTIAGHKFNGPKGVGALYVRKGIKLVPQMSGGSQERKRRAGTVNLPAVIGMAKAAELVQNELTAKINYLTELNQYFLAEIEKLADLAEIKLNGPEPGINRLPANINLSFKDLAGEAILFNLSLKNIAAAAGSACASGSLSMSHVLEAINLESVFAEGTIRFSLSINNNKKDIDFLVEELTTIIKRLKNLNNI</sequence>
<dbReference type="PROSITE" id="PS00595">
    <property type="entry name" value="AA_TRANSFER_CLASS_5"/>
    <property type="match status" value="1"/>
</dbReference>
<evidence type="ECO:0000256" key="10">
    <source>
        <dbReference type="RuleBase" id="RU004504"/>
    </source>
</evidence>
<dbReference type="Gene3D" id="3.40.640.10">
    <property type="entry name" value="Type I PLP-dependent aspartate aminotransferase-like (Major domain)"/>
    <property type="match status" value="1"/>
</dbReference>
<evidence type="ECO:0000256" key="9">
    <source>
        <dbReference type="ARBA" id="ARBA00050776"/>
    </source>
</evidence>
<dbReference type="PANTHER" id="PTHR11601:SF34">
    <property type="entry name" value="CYSTEINE DESULFURASE"/>
    <property type="match status" value="1"/>
</dbReference>
<reference evidence="12 13" key="1">
    <citation type="submission" date="2016-10" db="EMBL/GenBank/DDBJ databases">
        <authorList>
            <person name="de Groot N.N."/>
        </authorList>
    </citation>
    <scope>NUCLEOTIDE SEQUENCE [LARGE SCALE GENOMIC DNA]</scope>
    <source>
        <strain evidence="12 13">ATCC 51327</strain>
    </source>
</reference>
<name>A0A1I4GAM3_9FIRM</name>
<comment type="cofactor">
    <cofactor evidence="1 10">
        <name>pyridoxal 5'-phosphate</name>
        <dbReference type="ChEBI" id="CHEBI:597326"/>
    </cofactor>
</comment>
<dbReference type="EC" id="2.8.1.7" evidence="3"/>
<evidence type="ECO:0000256" key="6">
    <source>
        <dbReference type="ARBA" id="ARBA00022898"/>
    </source>
</evidence>
<evidence type="ECO:0000256" key="7">
    <source>
        <dbReference type="ARBA" id="ARBA00023004"/>
    </source>
</evidence>
<dbReference type="PANTHER" id="PTHR11601">
    <property type="entry name" value="CYSTEINE DESULFURYLASE FAMILY MEMBER"/>
    <property type="match status" value="1"/>
</dbReference>